<evidence type="ECO:0000313" key="2">
    <source>
        <dbReference type="Proteomes" id="UP001480595"/>
    </source>
</evidence>
<reference evidence="1 2" key="1">
    <citation type="submission" date="2023-01" db="EMBL/GenBank/DDBJ databases">
        <title>Analysis of 21 Apiospora genomes using comparative genomics revels a genus with tremendous synthesis potential of carbohydrate active enzymes and secondary metabolites.</title>
        <authorList>
            <person name="Sorensen T."/>
        </authorList>
    </citation>
    <scope>NUCLEOTIDE SEQUENCE [LARGE SCALE GENOMIC DNA]</scope>
    <source>
        <strain evidence="1 2">CBS 135458</strain>
    </source>
</reference>
<protein>
    <submittedName>
        <fullName evidence="1">Uncharacterized protein</fullName>
    </submittedName>
</protein>
<name>A0ABR1UJ06_9PEZI</name>
<sequence>MCLAGAVLPGLGPDPEFDEFFNRMLYEAGLPPPPLDPPVEGRLYKFLEHGPFRKARTILAVMAPVSLCFVFLSPETKRAIVNRKNCRYVLTDLAPKSAKGYLSILLPKLAVAAFNYSVLPYLVGPDPNAVGWSLGRILYSEVQTLALLCLRYWRPGNHALVRGLASGVRRPGPPGLQGLLWTALPTLLDVLGHRRLRPLRQLDLVWSLWAIVGFPQVCR</sequence>
<organism evidence="1 2">
    <name type="scientific">Apiospora phragmitis</name>
    <dbReference type="NCBI Taxonomy" id="2905665"/>
    <lineage>
        <taxon>Eukaryota</taxon>
        <taxon>Fungi</taxon>
        <taxon>Dikarya</taxon>
        <taxon>Ascomycota</taxon>
        <taxon>Pezizomycotina</taxon>
        <taxon>Sordariomycetes</taxon>
        <taxon>Xylariomycetidae</taxon>
        <taxon>Amphisphaeriales</taxon>
        <taxon>Apiosporaceae</taxon>
        <taxon>Apiospora</taxon>
    </lineage>
</organism>
<dbReference type="GeneID" id="92093811"/>
<dbReference type="EMBL" id="JAQQWL010000009">
    <property type="protein sequence ID" value="KAK8058891.1"/>
    <property type="molecule type" value="Genomic_DNA"/>
</dbReference>
<keyword evidence="2" id="KW-1185">Reference proteome</keyword>
<dbReference type="Proteomes" id="UP001480595">
    <property type="component" value="Unassembled WGS sequence"/>
</dbReference>
<gene>
    <name evidence="1" type="ORF">PG994_009339</name>
</gene>
<evidence type="ECO:0000313" key="1">
    <source>
        <dbReference type="EMBL" id="KAK8058891.1"/>
    </source>
</evidence>
<comment type="caution">
    <text evidence="1">The sequence shown here is derived from an EMBL/GenBank/DDBJ whole genome shotgun (WGS) entry which is preliminary data.</text>
</comment>
<proteinExistence type="predicted"/>
<accession>A0ABR1UJ06</accession>
<dbReference type="RefSeq" id="XP_066714337.1">
    <property type="nucleotide sequence ID" value="XM_066860748.1"/>
</dbReference>